<dbReference type="InterPro" id="IPR010982">
    <property type="entry name" value="Lambda_DNA-bd_dom_sf"/>
</dbReference>
<keyword evidence="6" id="KW-1185">Reference proteome</keyword>
<dbReference type="GO" id="GO:0003700">
    <property type="term" value="F:DNA-binding transcription factor activity"/>
    <property type="evidence" value="ECO:0007669"/>
    <property type="project" value="TreeGrafter"/>
</dbReference>
<dbReference type="EMBL" id="NSKB01000011">
    <property type="protein sequence ID" value="PAU74453.1"/>
    <property type="molecule type" value="Genomic_DNA"/>
</dbReference>
<dbReference type="PANTHER" id="PTHR46797">
    <property type="entry name" value="HTH-TYPE TRANSCRIPTIONAL REGULATOR"/>
    <property type="match status" value="1"/>
</dbReference>
<protein>
    <submittedName>
        <fullName evidence="5">Transcriptional regulator</fullName>
    </submittedName>
</protein>
<evidence type="ECO:0000256" key="3">
    <source>
        <dbReference type="ARBA" id="ARBA00023163"/>
    </source>
</evidence>
<feature type="domain" description="HTH cro/C1-type" evidence="4">
    <location>
        <begin position="17"/>
        <end position="71"/>
    </location>
</feature>
<comment type="caution">
    <text evidence="5">The sequence shown here is derived from an EMBL/GenBank/DDBJ whole genome shotgun (WGS) entry which is preliminary data.</text>
</comment>
<accession>A0A2A2EQA0</accession>
<dbReference type="CDD" id="cd00093">
    <property type="entry name" value="HTH_XRE"/>
    <property type="match status" value="1"/>
</dbReference>
<dbReference type="Proteomes" id="UP000217771">
    <property type="component" value="Unassembled WGS sequence"/>
</dbReference>
<dbReference type="InterPro" id="IPR050807">
    <property type="entry name" value="TransReg_Diox_bact_type"/>
</dbReference>
<dbReference type="Pfam" id="PF01381">
    <property type="entry name" value="HTH_3"/>
    <property type="match status" value="1"/>
</dbReference>
<name>A0A2A2EQA0_9GAMM</name>
<evidence type="ECO:0000313" key="6">
    <source>
        <dbReference type="Proteomes" id="UP000217771"/>
    </source>
</evidence>
<dbReference type="PANTHER" id="PTHR46797:SF23">
    <property type="entry name" value="HTH-TYPE TRANSCRIPTIONAL REGULATOR SUTR"/>
    <property type="match status" value="1"/>
</dbReference>
<dbReference type="InterPro" id="IPR001387">
    <property type="entry name" value="Cro/C1-type_HTH"/>
</dbReference>
<dbReference type="PROSITE" id="PS50943">
    <property type="entry name" value="HTH_CROC1"/>
    <property type="match status" value="1"/>
</dbReference>
<evidence type="ECO:0000313" key="5">
    <source>
        <dbReference type="EMBL" id="PAU74453.1"/>
    </source>
</evidence>
<evidence type="ECO:0000259" key="4">
    <source>
        <dbReference type="PROSITE" id="PS50943"/>
    </source>
</evidence>
<dbReference type="Gene3D" id="1.10.260.40">
    <property type="entry name" value="lambda repressor-like DNA-binding domains"/>
    <property type="match status" value="1"/>
</dbReference>
<sequence>MPSPPTCTARQRISANLKRLRRERGLSQEQMAELADFHRTYISQLERCVTNISVDGLERIANGLGVDIVELLQPLGVDE</sequence>
<dbReference type="GO" id="GO:0003677">
    <property type="term" value="F:DNA binding"/>
    <property type="evidence" value="ECO:0007669"/>
    <property type="project" value="UniProtKB-KW"/>
</dbReference>
<reference evidence="5 6" key="1">
    <citation type="submission" date="2017-08" db="EMBL/GenBank/DDBJ databases">
        <title>Halomonas alkalisoli sp. nov., isolated from saline alkaline soil.</title>
        <authorList>
            <person name="Wang D."/>
            <person name="Zhang G."/>
        </authorList>
    </citation>
    <scope>NUCLEOTIDE SEQUENCE [LARGE SCALE GENOMIC DNA]</scope>
    <source>
        <strain evidence="5 6">WRN001</strain>
    </source>
</reference>
<dbReference type="SMART" id="SM00530">
    <property type="entry name" value="HTH_XRE"/>
    <property type="match status" value="1"/>
</dbReference>
<proteinExistence type="predicted"/>
<dbReference type="RefSeq" id="WP_095623225.1">
    <property type="nucleotide sequence ID" value="NZ_NSKB01000011.1"/>
</dbReference>
<organism evidence="5 6">
    <name type="scientific">Halomonas salipaludis</name>
    <dbReference type="NCBI Taxonomy" id="2032625"/>
    <lineage>
        <taxon>Bacteria</taxon>
        <taxon>Pseudomonadati</taxon>
        <taxon>Pseudomonadota</taxon>
        <taxon>Gammaproteobacteria</taxon>
        <taxon>Oceanospirillales</taxon>
        <taxon>Halomonadaceae</taxon>
        <taxon>Halomonas</taxon>
    </lineage>
</organism>
<gene>
    <name evidence="5" type="ORF">CK498_22695</name>
</gene>
<keyword evidence="1" id="KW-0805">Transcription regulation</keyword>
<dbReference type="AlphaFoldDB" id="A0A2A2EQA0"/>
<dbReference type="GO" id="GO:0005829">
    <property type="term" value="C:cytosol"/>
    <property type="evidence" value="ECO:0007669"/>
    <property type="project" value="TreeGrafter"/>
</dbReference>
<keyword evidence="3" id="KW-0804">Transcription</keyword>
<keyword evidence="2" id="KW-0238">DNA-binding</keyword>
<dbReference type="OrthoDB" id="9800901at2"/>
<evidence type="ECO:0000256" key="2">
    <source>
        <dbReference type="ARBA" id="ARBA00023125"/>
    </source>
</evidence>
<dbReference type="SUPFAM" id="SSF47413">
    <property type="entry name" value="lambda repressor-like DNA-binding domains"/>
    <property type="match status" value="1"/>
</dbReference>
<evidence type="ECO:0000256" key="1">
    <source>
        <dbReference type="ARBA" id="ARBA00023015"/>
    </source>
</evidence>